<reference evidence="3 4" key="1">
    <citation type="journal article" date="2010" name="Stand. Genomic Sci.">
        <title>Non-contiguous finished genome sequence of Aminomonas paucivorans type strain (GLU-3).</title>
        <authorList>
            <person name="Pitluck S."/>
            <person name="Yasawong M."/>
            <person name="Held B."/>
            <person name="Lapidus A."/>
            <person name="Nolan M."/>
            <person name="Copeland A."/>
            <person name="Lucas S."/>
            <person name="Del Rio T.G."/>
            <person name="Tice H."/>
            <person name="Cheng J.F."/>
            <person name="Chertkov O."/>
            <person name="Goodwin L."/>
            <person name="Tapia R."/>
            <person name="Han C."/>
            <person name="Liolios K."/>
            <person name="Ivanova N."/>
            <person name="Mavromatis K."/>
            <person name="Ovchinnikova G."/>
            <person name="Pati A."/>
            <person name="Chen A."/>
            <person name="Palaniappan K."/>
            <person name="Land M."/>
            <person name="Hauser L."/>
            <person name="Chang Y.J."/>
            <person name="Jeffries C.D."/>
            <person name="Pukall R."/>
            <person name="Spring S."/>
            <person name="Rohde M."/>
            <person name="Sikorski J."/>
            <person name="Goker M."/>
            <person name="Woyke T."/>
            <person name="Bristow J."/>
            <person name="Eisen J.A."/>
            <person name="Markowitz V."/>
            <person name="Hugenholtz P."/>
            <person name="Kyrpides N.C."/>
            <person name="Klenk H.P."/>
        </authorList>
    </citation>
    <scope>NUCLEOTIDE SEQUENCE [LARGE SCALE GENOMIC DNA]</scope>
    <source>
        <strain evidence="3 4">DSM 12260</strain>
    </source>
</reference>
<proteinExistence type="predicted"/>
<keyword evidence="2" id="KW-1133">Transmembrane helix</keyword>
<dbReference type="AlphaFoldDB" id="E3CZD4"/>
<feature type="region of interest" description="Disordered" evidence="1">
    <location>
        <begin position="142"/>
        <end position="161"/>
    </location>
</feature>
<feature type="transmembrane region" description="Helical" evidence="2">
    <location>
        <begin position="280"/>
        <end position="300"/>
    </location>
</feature>
<name>E3CZD4_9BACT</name>
<evidence type="ECO:0000313" key="4">
    <source>
        <dbReference type="Proteomes" id="UP000005096"/>
    </source>
</evidence>
<organism evidence="3 4">
    <name type="scientific">Aminomonas paucivorans DSM 12260</name>
    <dbReference type="NCBI Taxonomy" id="584708"/>
    <lineage>
        <taxon>Bacteria</taxon>
        <taxon>Thermotogati</taxon>
        <taxon>Synergistota</taxon>
        <taxon>Synergistia</taxon>
        <taxon>Synergistales</taxon>
        <taxon>Synergistaceae</taxon>
        <taxon>Aminomonas</taxon>
    </lineage>
</organism>
<dbReference type="RefSeq" id="WP_006301875.1">
    <property type="nucleotide sequence ID" value="NZ_CM001022.1"/>
</dbReference>
<dbReference type="HOGENOM" id="CLU_920218_0_0_0"/>
<feature type="compositionally biased region" description="Basic and acidic residues" evidence="1">
    <location>
        <begin position="142"/>
        <end position="153"/>
    </location>
</feature>
<dbReference type="PaxDb" id="584708-Apau_2221"/>
<dbReference type="EMBL" id="CM001022">
    <property type="protein sequence ID" value="EFQ24631.1"/>
    <property type="molecule type" value="Genomic_DNA"/>
</dbReference>
<gene>
    <name evidence="3" type="ORF">Apau_2221</name>
</gene>
<evidence type="ECO:0000256" key="2">
    <source>
        <dbReference type="SAM" id="Phobius"/>
    </source>
</evidence>
<protein>
    <submittedName>
        <fullName evidence="3">Uncharacterized protein</fullName>
    </submittedName>
</protein>
<evidence type="ECO:0000256" key="1">
    <source>
        <dbReference type="SAM" id="MobiDB-lite"/>
    </source>
</evidence>
<keyword evidence="4" id="KW-1185">Reference proteome</keyword>
<accession>E3CZD4</accession>
<dbReference type="Proteomes" id="UP000005096">
    <property type="component" value="Chromosome"/>
</dbReference>
<keyword evidence="2" id="KW-0812">Transmembrane</keyword>
<keyword evidence="2" id="KW-0472">Membrane</keyword>
<dbReference type="eggNOG" id="ENOG5033GJ9">
    <property type="taxonomic scope" value="Bacteria"/>
</dbReference>
<dbReference type="OrthoDB" id="3748at2"/>
<evidence type="ECO:0000313" key="3">
    <source>
        <dbReference type="EMBL" id="EFQ24631.1"/>
    </source>
</evidence>
<sequence length="302" mass="32910">MTLGVQTYGVLKGMLDGKNEQGQAVYLLFCALVGSKDVLFLETTGSVEPLDPSLPWKRFLDVLRDRREGDVPSFFSFAASQMETFLLDQNLLPQTQKHGNVKTLEHALTRFLGERLALKAVGMVKAEDPSPEDVQAVLEEKKAREEAQFRQEEQGEEGEAPALAAPAAPHLVVLRCQPLMDPVRGVPLHDLKVGDEVLAALPEDSFFFGLFRNQNPTFDGVVAAKVTGIKTTETGSAQVDLYLSEGILGALCLSGNVRVRVPQKEPLPEEGSSPQRFPPFLLGLVGLGVALLGAALYLLLYR</sequence>